<comment type="subcellular location">
    <subcellularLocation>
        <location evidence="1">Nucleus</location>
    </subcellularLocation>
</comment>
<dbReference type="AlphaFoldDB" id="A0AAN9F7E5"/>
<organism evidence="7 8">
    <name type="scientific">Crotalaria pallida</name>
    <name type="common">Smooth rattlebox</name>
    <name type="synonym">Crotalaria striata</name>
    <dbReference type="NCBI Taxonomy" id="3830"/>
    <lineage>
        <taxon>Eukaryota</taxon>
        <taxon>Viridiplantae</taxon>
        <taxon>Streptophyta</taxon>
        <taxon>Embryophyta</taxon>
        <taxon>Tracheophyta</taxon>
        <taxon>Spermatophyta</taxon>
        <taxon>Magnoliopsida</taxon>
        <taxon>eudicotyledons</taxon>
        <taxon>Gunneridae</taxon>
        <taxon>Pentapetalae</taxon>
        <taxon>rosids</taxon>
        <taxon>fabids</taxon>
        <taxon>Fabales</taxon>
        <taxon>Fabaceae</taxon>
        <taxon>Papilionoideae</taxon>
        <taxon>50 kb inversion clade</taxon>
        <taxon>genistoids sensu lato</taxon>
        <taxon>core genistoids</taxon>
        <taxon>Crotalarieae</taxon>
        <taxon>Crotalaria</taxon>
    </lineage>
</organism>
<evidence type="ECO:0000256" key="2">
    <source>
        <dbReference type="ARBA" id="ARBA00023015"/>
    </source>
</evidence>
<evidence type="ECO:0000259" key="6">
    <source>
        <dbReference type="PROSITE" id="PS50863"/>
    </source>
</evidence>
<dbReference type="InterPro" id="IPR015300">
    <property type="entry name" value="DNA-bd_pseudobarrel_sf"/>
</dbReference>
<proteinExistence type="predicted"/>
<dbReference type="Pfam" id="PF02362">
    <property type="entry name" value="B3"/>
    <property type="match status" value="1"/>
</dbReference>
<evidence type="ECO:0000256" key="1">
    <source>
        <dbReference type="ARBA" id="ARBA00004123"/>
    </source>
</evidence>
<dbReference type="Gene3D" id="2.40.330.10">
    <property type="entry name" value="DNA-binding pseudobarrel domain"/>
    <property type="match status" value="1"/>
</dbReference>
<keyword evidence="2" id="KW-0805">Transcription regulation</keyword>
<dbReference type="InterPro" id="IPR003340">
    <property type="entry name" value="B3_DNA-bd"/>
</dbReference>
<keyword evidence="5" id="KW-0539">Nucleus</keyword>
<gene>
    <name evidence="7" type="ORF">RIF29_23144</name>
</gene>
<keyword evidence="4" id="KW-0804">Transcription</keyword>
<evidence type="ECO:0000256" key="4">
    <source>
        <dbReference type="ARBA" id="ARBA00023163"/>
    </source>
</evidence>
<dbReference type="GO" id="GO:0003677">
    <property type="term" value="F:DNA binding"/>
    <property type="evidence" value="ECO:0007669"/>
    <property type="project" value="UniProtKB-KW"/>
</dbReference>
<feature type="domain" description="TF-B3" evidence="6">
    <location>
        <begin position="53"/>
        <end position="106"/>
    </location>
</feature>
<evidence type="ECO:0000256" key="3">
    <source>
        <dbReference type="ARBA" id="ARBA00023125"/>
    </source>
</evidence>
<protein>
    <recommendedName>
        <fullName evidence="6">TF-B3 domain-containing protein</fullName>
    </recommendedName>
</protein>
<keyword evidence="3" id="KW-0238">DNA-binding</keyword>
<evidence type="ECO:0000256" key="5">
    <source>
        <dbReference type="ARBA" id="ARBA00023242"/>
    </source>
</evidence>
<dbReference type="PANTHER" id="PTHR31391">
    <property type="entry name" value="B3 DOMAIN-CONTAINING PROTEIN OS11G0197600-RELATED"/>
    <property type="match status" value="1"/>
</dbReference>
<dbReference type="CDD" id="cd10017">
    <property type="entry name" value="B3_DNA"/>
    <property type="match status" value="1"/>
</dbReference>
<sequence>MVVISLTGGDLLHLPFHRYMKPLHVVDRWLSVPIMDGYIENKNKDAILQVGQRSWHVKLLGSPKTSSRHFSAGWSLFASENELKPGNVCIFELINREDTVFKVHVF</sequence>
<evidence type="ECO:0000313" key="7">
    <source>
        <dbReference type="EMBL" id="KAK7270184.1"/>
    </source>
</evidence>
<dbReference type="EMBL" id="JAYWIO010000004">
    <property type="protein sequence ID" value="KAK7270184.1"/>
    <property type="molecule type" value="Genomic_DNA"/>
</dbReference>
<name>A0AAN9F7E5_CROPI</name>
<dbReference type="PANTHER" id="PTHR31391:SF143">
    <property type="entry name" value="B3 DNA-BINDING DOMAIN PROTEIN"/>
    <property type="match status" value="1"/>
</dbReference>
<dbReference type="PROSITE" id="PS50863">
    <property type="entry name" value="B3"/>
    <property type="match status" value="1"/>
</dbReference>
<keyword evidence="8" id="KW-1185">Reference proteome</keyword>
<evidence type="ECO:0000313" key="8">
    <source>
        <dbReference type="Proteomes" id="UP001372338"/>
    </source>
</evidence>
<accession>A0AAN9F7E5</accession>
<dbReference type="InterPro" id="IPR044837">
    <property type="entry name" value="REM16-like"/>
</dbReference>
<dbReference type="GO" id="GO:0005634">
    <property type="term" value="C:nucleus"/>
    <property type="evidence" value="ECO:0007669"/>
    <property type="project" value="UniProtKB-SubCell"/>
</dbReference>
<dbReference type="SUPFAM" id="SSF101936">
    <property type="entry name" value="DNA-binding pseudobarrel domain"/>
    <property type="match status" value="1"/>
</dbReference>
<reference evidence="7 8" key="1">
    <citation type="submission" date="2024-01" db="EMBL/GenBank/DDBJ databases">
        <title>The genomes of 5 underutilized Papilionoideae crops provide insights into root nodulation and disease resistanc.</title>
        <authorList>
            <person name="Yuan L."/>
        </authorList>
    </citation>
    <scope>NUCLEOTIDE SEQUENCE [LARGE SCALE GENOMIC DNA]</scope>
    <source>
        <strain evidence="7">ZHUSHIDOU_FW_LH</strain>
        <tissue evidence="7">Leaf</tissue>
    </source>
</reference>
<comment type="caution">
    <text evidence="7">The sequence shown here is derived from an EMBL/GenBank/DDBJ whole genome shotgun (WGS) entry which is preliminary data.</text>
</comment>
<dbReference type="Proteomes" id="UP001372338">
    <property type="component" value="Unassembled WGS sequence"/>
</dbReference>
<dbReference type="SMART" id="SM01019">
    <property type="entry name" value="B3"/>
    <property type="match status" value="1"/>
</dbReference>